<proteinExistence type="predicted"/>
<dbReference type="InterPro" id="IPR000052">
    <property type="entry name" value="Pltvir_coat"/>
</dbReference>
<name>A0A7T5UEW1_9VIRU</name>
<organism evidence="8">
    <name type="scientific">Ferula potexvirus 1</name>
    <dbReference type="NCBI Taxonomy" id="2794414"/>
    <lineage>
        <taxon>Viruses</taxon>
        <taxon>Riboviria</taxon>
        <taxon>Orthornavirae</taxon>
        <taxon>Kitrinoviricota</taxon>
        <taxon>Alsuviricetes</taxon>
        <taxon>Tymovirales</taxon>
        <taxon>Alphaflexiviridae</taxon>
        <taxon>Potexvirus</taxon>
    </lineage>
</organism>
<sequence>MAFVPTDPFSAPKPADLKGKYKAVSNSIATREQITLIVEKLKTATINVEQVAVGFWDIARHCADVGSTSTVRLTGICEPLKEERQLIAGFIRSVCTLRQFCMFYSKIIWNMMLEDKLPPANWQRLGYKEEAKFAAFDFFTGVTHTAALEPAGGLIRQPSPDEIHAHSANAQVAMYRKSIADNNKVTNAVELTKATSGPKIQLIAGPN</sequence>
<protein>
    <submittedName>
        <fullName evidence="8">CP</fullName>
    </submittedName>
</protein>
<dbReference type="Pfam" id="PF00286">
    <property type="entry name" value="Flexi_CP"/>
    <property type="match status" value="1"/>
</dbReference>
<evidence type="ECO:0000256" key="1">
    <source>
        <dbReference type="ARBA" id="ARBA00004032"/>
    </source>
</evidence>
<evidence type="ECO:0000256" key="2">
    <source>
        <dbReference type="ARBA" id="ARBA00004328"/>
    </source>
</evidence>
<keyword evidence="4" id="KW-0167">Capsid protein</keyword>
<dbReference type="PROSITE" id="PS00418">
    <property type="entry name" value="POTEX_CARLAVIRUS_COAT"/>
    <property type="match status" value="1"/>
</dbReference>
<accession>A0A7T5UEW1</accession>
<evidence type="ECO:0000256" key="4">
    <source>
        <dbReference type="ARBA" id="ARBA00022561"/>
    </source>
</evidence>
<dbReference type="GO" id="GO:0019029">
    <property type="term" value="C:helical viral capsid"/>
    <property type="evidence" value="ECO:0007669"/>
    <property type="project" value="UniProtKB-KW"/>
</dbReference>
<evidence type="ECO:0000256" key="5">
    <source>
        <dbReference type="ARBA" id="ARBA00022844"/>
    </source>
</evidence>
<keyword evidence="5" id="KW-0946">Virion</keyword>
<keyword evidence="3" id="KW-1139">Helical capsid protein</keyword>
<keyword evidence="6" id="KW-0687">Ribonucleoprotein</keyword>
<evidence type="ECO:0000313" key="8">
    <source>
        <dbReference type="EMBL" id="QQG34579.1"/>
    </source>
</evidence>
<evidence type="ECO:0000256" key="3">
    <source>
        <dbReference type="ARBA" id="ARBA00022497"/>
    </source>
</evidence>
<feature type="domain" description="Potexviruses and carlaviruses coat protein" evidence="7">
    <location>
        <begin position="132"/>
        <end position="147"/>
    </location>
</feature>
<comment type="subcellular location">
    <subcellularLocation>
        <location evidence="2">Virion</location>
    </subcellularLocation>
</comment>
<evidence type="ECO:0000259" key="7">
    <source>
        <dbReference type="PROSITE" id="PS00418"/>
    </source>
</evidence>
<comment type="function">
    <text evidence="1">Required for genome encapsidation. Forms ribonucleoprotein complexes along with TGB1 helicase and viral RNA.</text>
</comment>
<evidence type="ECO:0000256" key="6">
    <source>
        <dbReference type="ARBA" id="ARBA00023274"/>
    </source>
</evidence>
<dbReference type="PRINTS" id="PR00232">
    <property type="entry name" value="POTXCARLCOAT"/>
</dbReference>
<reference evidence="8" key="1">
    <citation type="submission" date="2020-11" db="EMBL/GenBank/DDBJ databases">
        <authorList>
            <person name="Bejerman N."/>
        </authorList>
    </citation>
    <scope>NUCLEOTIDE SEQUENCE</scope>
    <source>
        <strain evidence="8">Feru</strain>
    </source>
</reference>
<dbReference type="GO" id="GO:0005198">
    <property type="term" value="F:structural molecule activity"/>
    <property type="evidence" value="ECO:0007669"/>
    <property type="project" value="InterPro"/>
</dbReference>
<dbReference type="EMBL" id="MW328726">
    <property type="protein sequence ID" value="QQG34579.1"/>
    <property type="molecule type" value="Genomic_RNA"/>
</dbReference>
<dbReference type="GO" id="GO:1990904">
    <property type="term" value="C:ribonucleoprotein complex"/>
    <property type="evidence" value="ECO:0007669"/>
    <property type="project" value="UniProtKB-KW"/>
</dbReference>